<evidence type="ECO:0000313" key="1">
    <source>
        <dbReference type="EMBL" id="CAI2183283.1"/>
    </source>
</evidence>
<organism evidence="1 2">
    <name type="scientific">Funneliformis geosporum</name>
    <dbReference type="NCBI Taxonomy" id="1117311"/>
    <lineage>
        <taxon>Eukaryota</taxon>
        <taxon>Fungi</taxon>
        <taxon>Fungi incertae sedis</taxon>
        <taxon>Mucoromycota</taxon>
        <taxon>Glomeromycotina</taxon>
        <taxon>Glomeromycetes</taxon>
        <taxon>Glomerales</taxon>
        <taxon>Glomeraceae</taxon>
        <taxon>Funneliformis</taxon>
    </lineage>
</organism>
<name>A0A9W4X394_9GLOM</name>
<evidence type="ECO:0000313" key="2">
    <source>
        <dbReference type="Proteomes" id="UP001153678"/>
    </source>
</evidence>
<proteinExistence type="predicted"/>
<accession>A0A9W4X394</accession>
<protein>
    <submittedName>
        <fullName evidence="1">9446_t:CDS:1</fullName>
    </submittedName>
</protein>
<keyword evidence="2" id="KW-1185">Reference proteome</keyword>
<sequence>MSFYKKISSESYFNLFGNLEITSMPSTPIINDDDKTSSDIIIENKLVKNIDNEIDSKQSFKQNEFFSFFNLNDNIECMDNYVNICIKTEDSDDENDITEIIIEEIDKVFHSTCTIMTIDSKAKNITKCQNSSIQKLWQLIGI</sequence>
<dbReference type="Proteomes" id="UP001153678">
    <property type="component" value="Unassembled WGS sequence"/>
</dbReference>
<dbReference type="EMBL" id="CAMKVN010002986">
    <property type="protein sequence ID" value="CAI2183283.1"/>
    <property type="molecule type" value="Genomic_DNA"/>
</dbReference>
<reference evidence="1" key="1">
    <citation type="submission" date="2022-08" db="EMBL/GenBank/DDBJ databases">
        <authorList>
            <person name="Kallberg Y."/>
            <person name="Tangrot J."/>
            <person name="Rosling A."/>
        </authorList>
    </citation>
    <scope>NUCLEOTIDE SEQUENCE</scope>
    <source>
        <strain evidence="1">Wild A</strain>
    </source>
</reference>
<gene>
    <name evidence="1" type="ORF">FWILDA_LOCUS11002</name>
</gene>
<comment type="caution">
    <text evidence="1">The sequence shown here is derived from an EMBL/GenBank/DDBJ whole genome shotgun (WGS) entry which is preliminary data.</text>
</comment>
<dbReference type="AlphaFoldDB" id="A0A9W4X394"/>